<sequence length="58" mass="5883">MTGRHAAPAEPISVPGWRFAVALVALGSVGPAVVAAYHVLAPRPQPASVQDTPPLDDG</sequence>
<dbReference type="EMBL" id="JANFNG010000034">
    <property type="protein sequence ID" value="MCQ4084376.1"/>
    <property type="molecule type" value="Genomic_DNA"/>
</dbReference>
<evidence type="ECO:0000313" key="2">
    <source>
        <dbReference type="EMBL" id="MCQ4084376.1"/>
    </source>
</evidence>
<organism evidence="2 3">
    <name type="scientific">Streptomyces humicola</name>
    <dbReference type="NCBI Taxonomy" id="2953240"/>
    <lineage>
        <taxon>Bacteria</taxon>
        <taxon>Bacillati</taxon>
        <taxon>Actinomycetota</taxon>
        <taxon>Actinomycetes</taxon>
        <taxon>Kitasatosporales</taxon>
        <taxon>Streptomycetaceae</taxon>
        <taxon>Streptomyces</taxon>
    </lineage>
</organism>
<evidence type="ECO:0008006" key="4">
    <source>
        <dbReference type="Google" id="ProtNLM"/>
    </source>
</evidence>
<keyword evidence="1" id="KW-0472">Membrane</keyword>
<evidence type="ECO:0000313" key="3">
    <source>
        <dbReference type="Proteomes" id="UP001057702"/>
    </source>
</evidence>
<keyword evidence="1" id="KW-1133">Transmembrane helix</keyword>
<keyword evidence="3" id="KW-1185">Reference proteome</keyword>
<comment type="caution">
    <text evidence="2">The sequence shown here is derived from an EMBL/GenBank/DDBJ whole genome shotgun (WGS) entry which is preliminary data.</text>
</comment>
<evidence type="ECO:0000256" key="1">
    <source>
        <dbReference type="SAM" id="Phobius"/>
    </source>
</evidence>
<dbReference type="RefSeq" id="WP_255923442.1">
    <property type="nucleotide sequence ID" value="NZ_JANFNG010000034.1"/>
</dbReference>
<proteinExistence type="predicted"/>
<gene>
    <name evidence="2" type="ORF">NGB36_28295</name>
</gene>
<reference evidence="2" key="1">
    <citation type="submission" date="2022-06" db="EMBL/GenBank/DDBJ databases">
        <title>Draft genome sequence of Streptomyces sp. RB6PN25 isolated from peat swamp forest in Thailand.</title>
        <authorList>
            <person name="Duangmal K."/>
            <person name="Klaysubun C."/>
        </authorList>
    </citation>
    <scope>NUCLEOTIDE SEQUENCE</scope>
    <source>
        <strain evidence="2">RB6PN25</strain>
    </source>
</reference>
<keyword evidence="1" id="KW-0812">Transmembrane</keyword>
<accession>A0ABT1Q369</accession>
<dbReference type="Proteomes" id="UP001057702">
    <property type="component" value="Unassembled WGS sequence"/>
</dbReference>
<name>A0ABT1Q369_9ACTN</name>
<protein>
    <recommendedName>
        <fullName evidence="4">Secreted protein</fullName>
    </recommendedName>
</protein>
<feature type="transmembrane region" description="Helical" evidence="1">
    <location>
        <begin position="20"/>
        <end position="40"/>
    </location>
</feature>